<name>A0ABQ1S1V0_9SPHN</name>
<evidence type="ECO:0008006" key="4">
    <source>
        <dbReference type="Google" id="ProtNLM"/>
    </source>
</evidence>
<dbReference type="Pfam" id="PF26624">
    <property type="entry name" value="DUF8200"/>
    <property type="match status" value="1"/>
</dbReference>
<evidence type="ECO:0000313" key="2">
    <source>
        <dbReference type="EMBL" id="GGD86829.1"/>
    </source>
</evidence>
<keyword evidence="3" id="KW-1185">Reference proteome</keyword>
<evidence type="ECO:0000256" key="1">
    <source>
        <dbReference type="SAM" id="SignalP"/>
    </source>
</evidence>
<evidence type="ECO:0000313" key="3">
    <source>
        <dbReference type="Proteomes" id="UP000619041"/>
    </source>
</evidence>
<dbReference type="RefSeq" id="WP_229658379.1">
    <property type="nucleotide sequence ID" value="NZ_BMKL01000001.1"/>
</dbReference>
<dbReference type="Proteomes" id="UP000619041">
    <property type="component" value="Unassembled WGS sequence"/>
</dbReference>
<feature type="signal peptide" evidence="1">
    <location>
        <begin position="1"/>
        <end position="27"/>
    </location>
</feature>
<feature type="chain" id="PRO_5046890659" description="Secreted protein" evidence="1">
    <location>
        <begin position="28"/>
        <end position="113"/>
    </location>
</feature>
<dbReference type="InterPro" id="IPR058067">
    <property type="entry name" value="CC_3452-like"/>
</dbReference>
<gene>
    <name evidence="2" type="ORF">GCM10011515_02900</name>
</gene>
<sequence length="113" mass="11267">MNLCLPKTMRPAAVVAALAWTTLSIGAAVSPTPAEAADGAYYRAELVTATTASRPVVGGMAWNCAGNACAAAKGTSRPAVVCARLAKEVGALATFTAGGKALEAEDLARCNGN</sequence>
<organism evidence="2 3">
    <name type="scientific">Tsuneonella deserti</name>
    <dbReference type="NCBI Taxonomy" id="2035528"/>
    <lineage>
        <taxon>Bacteria</taxon>
        <taxon>Pseudomonadati</taxon>
        <taxon>Pseudomonadota</taxon>
        <taxon>Alphaproteobacteria</taxon>
        <taxon>Sphingomonadales</taxon>
        <taxon>Erythrobacteraceae</taxon>
        <taxon>Tsuneonella</taxon>
    </lineage>
</organism>
<dbReference type="EMBL" id="BMKL01000001">
    <property type="protein sequence ID" value="GGD86829.1"/>
    <property type="molecule type" value="Genomic_DNA"/>
</dbReference>
<dbReference type="InterPro" id="IPR058513">
    <property type="entry name" value="DUF8200"/>
</dbReference>
<protein>
    <recommendedName>
        <fullName evidence="4">Secreted protein</fullName>
    </recommendedName>
</protein>
<keyword evidence="1" id="KW-0732">Signal</keyword>
<comment type="caution">
    <text evidence="2">The sequence shown here is derived from an EMBL/GenBank/DDBJ whole genome shotgun (WGS) entry which is preliminary data.</text>
</comment>
<proteinExistence type="predicted"/>
<reference evidence="3" key="1">
    <citation type="journal article" date="2019" name="Int. J. Syst. Evol. Microbiol.">
        <title>The Global Catalogue of Microorganisms (GCM) 10K type strain sequencing project: providing services to taxonomists for standard genome sequencing and annotation.</title>
        <authorList>
            <consortium name="The Broad Institute Genomics Platform"/>
            <consortium name="The Broad Institute Genome Sequencing Center for Infectious Disease"/>
            <person name="Wu L."/>
            <person name="Ma J."/>
        </authorList>
    </citation>
    <scope>NUCLEOTIDE SEQUENCE [LARGE SCALE GENOMIC DNA]</scope>
    <source>
        <strain evidence="3">CGMCC 1.15959</strain>
    </source>
</reference>
<accession>A0ABQ1S1V0</accession>
<dbReference type="NCBIfam" id="NF047636">
    <property type="entry name" value="CC_3452_fam"/>
    <property type="match status" value="1"/>
</dbReference>